<gene>
    <name evidence="1" type="ORF">SORBI_3004G065950</name>
</gene>
<sequence>MGAGPRRQTRPQGKSLVPAGCRGWPYPTCDGASHRIAAGREGSWVETQARRGGGAGAWRWPGLLGRAVVLVKHVRSVRRVRRSTTPLPPFRSAHACLSVRPEIDREVFHGKVRTSEVAARRDHRTTVPATTWGGD</sequence>
<organism evidence="1 2">
    <name type="scientific">Sorghum bicolor</name>
    <name type="common">Sorghum</name>
    <name type="synonym">Sorghum vulgare</name>
    <dbReference type="NCBI Taxonomy" id="4558"/>
    <lineage>
        <taxon>Eukaryota</taxon>
        <taxon>Viridiplantae</taxon>
        <taxon>Streptophyta</taxon>
        <taxon>Embryophyta</taxon>
        <taxon>Tracheophyta</taxon>
        <taxon>Spermatophyta</taxon>
        <taxon>Magnoliopsida</taxon>
        <taxon>Liliopsida</taxon>
        <taxon>Poales</taxon>
        <taxon>Poaceae</taxon>
        <taxon>PACMAD clade</taxon>
        <taxon>Panicoideae</taxon>
        <taxon>Andropogonodae</taxon>
        <taxon>Andropogoneae</taxon>
        <taxon>Sorghinae</taxon>
        <taxon>Sorghum</taxon>
    </lineage>
</organism>
<proteinExistence type="predicted"/>
<reference evidence="1 2" key="1">
    <citation type="journal article" date="2009" name="Nature">
        <title>The Sorghum bicolor genome and the diversification of grasses.</title>
        <authorList>
            <person name="Paterson A.H."/>
            <person name="Bowers J.E."/>
            <person name="Bruggmann R."/>
            <person name="Dubchak I."/>
            <person name="Grimwood J."/>
            <person name="Gundlach H."/>
            <person name="Haberer G."/>
            <person name="Hellsten U."/>
            <person name="Mitros T."/>
            <person name="Poliakov A."/>
            <person name="Schmutz J."/>
            <person name="Spannagl M."/>
            <person name="Tang H."/>
            <person name="Wang X."/>
            <person name="Wicker T."/>
            <person name="Bharti A.K."/>
            <person name="Chapman J."/>
            <person name="Feltus F.A."/>
            <person name="Gowik U."/>
            <person name="Grigoriev I.V."/>
            <person name="Lyons E."/>
            <person name="Maher C.A."/>
            <person name="Martis M."/>
            <person name="Narechania A."/>
            <person name="Otillar R.P."/>
            <person name="Penning B.W."/>
            <person name="Salamov A.A."/>
            <person name="Wang Y."/>
            <person name="Zhang L."/>
            <person name="Carpita N.C."/>
            <person name="Freeling M."/>
            <person name="Gingle A.R."/>
            <person name="Hash C.T."/>
            <person name="Keller B."/>
            <person name="Klein P."/>
            <person name="Kresovich S."/>
            <person name="McCann M.C."/>
            <person name="Ming R."/>
            <person name="Peterson D.G."/>
            <person name="Mehboob-ur-Rahman"/>
            <person name="Ware D."/>
            <person name="Westhoff P."/>
            <person name="Mayer K.F."/>
            <person name="Messing J."/>
            <person name="Rokhsar D.S."/>
        </authorList>
    </citation>
    <scope>NUCLEOTIDE SEQUENCE [LARGE SCALE GENOMIC DNA]</scope>
    <source>
        <strain evidence="2">cv. BTx623</strain>
    </source>
</reference>
<dbReference type="AlphaFoldDB" id="A0A1Z5RM90"/>
<evidence type="ECO:0000313" key="1">
    <source>
        <dbReference type="EMBL" id="OQU84496.1"/>
    </source>
</evidence>
<protein>
    <submittedName>
        <fullName evidence="1">Uncharacterized protein</fullName>
    </submittedName>
</protein>
<name>A0A1Z5RM90_SORBI</name>
<dbReference type="Proteomes" id="UP000000768">
    <property type="component" value="Chromosome 4"/>
</dbReference>
<dbReference type="Gramene" id="OQU84496">
    <property type="protein sequence ID" value="OQU84496"/>
    <property type="gene ID" value="SORBI_3004G065950"/>
</dbReference>
<keyword evidence="2" id="KW-1185">Reference proteome</keyword>
<dbReference type="EMBL" id="CM000763">
    <property type="protein sequence ID" value="OQU84496.1"/>
    <property type="molecule type" value="Genomic_DNA"/>
</dbReference>
<accession>A0A1Z5RM90</accession>
<dbReference type="InParanoid" id="A0A1Z5RM90"/>
<evidence type="ECO:0000313" key="2">
    <source>
        <dbReference type="Proteomes" id="UP000000768"/>
    </source>
</evidence>
<reference evidence="2" key="2">
    <citation type="journal article" date="2018" name="Plant J.">
        <title>The Sorghum bicolor reference genome: improved assembly, gene annotations, a transcriptome atlas, and signatures of genome organization.</title>
        <authorList>
            <person name="McCormick R.F."/>
            <person name="Truong S.K."/>
            <person name="Sreedasyam A."/>
            <person name="Jenkins J."/>
            <person name="Shu S."/>
            <person name="Sims D."/>
            <person name="Kennedy M."/>
            <person name="Amirebrahimi M."/>
            <person name="Weers B.D."/>
            <person name="McKinley B."/>
            <person name="Mattison A."/>
            <person name="Morishige D.T."/>
            <person name="Grimwood J."/>
            <person name="Schmutz J."/>
            <person name="Mullet J.E."/>
        </authorList>
    </citation>
    <scope>NUCLEOTIDE SEQUENCE [LARGE SCALE GENOMIC DNA]</scope>
    <source>
        <strain evidence="2">cv. BTx623</strain>
    </source>
</reference>